<dbReference type="PANTHER" id="PTHR18964">
    <property type="entry name" value="ROK (REPRESSOR, ORF, KINASE) FAMILY"/>
    <property type="match status" value="1"/>
</dbReference>
<dbReference type="Proteomes" id="UP001316384">
    <property type="component" value="Chromosome"/>
</dbReference>
<comment type="similarity">
    <text evidence="1">Belongs to the ROK (NagC/XylR) family.</text>
</comment>
<reference evidence="3 4" key="1">
    <citation type="submission" date="2022-07" db="EMBL/GenBank/DDBJ databases">
        <title>Novel species in genus cellulomonas.</title>
        <authorList>
            <person name="Ye L."/>
        </authorList>
    </citation>
    <scope>NUCLEOTIDE SEQUENCE [LARGE SCALE GENOMIC DNA]</scope>
    <source>
        <strain evidence="4">zg-B89</strain>
    </source>
</reference>
<evidence type="ECO:0000256" key="2">
    <source>
        <dbReference type="SAM" id="MobiDB-lite"/>
    </source>
</evidence>
<gene>
    <name evidence="3" type="ORF">NP048_06535</name>
</gene>
<organism evidence="3 4">
    <name type="scientific">Cellulomonas xiejunii</name>
    <dbReference type="NCBI Taxonomy" id="2968083"/>
    <lineage>
        <taxon>Bacteria</taxon>
        <taxon>Bacillati</taxon>
        <taxon>Actinomycetota</taxon>
        <taxon>Actinomycetes</taxon>
        <taxon>Micrococcales</taxon>
        <taxon>Cellulomonadaceae</taxon>
        <taxon>Cellulomonas</taxon>
    </lineage>
</organism>
<keyword evidence="4" id="KW-1185">Reference proteome</keyword>
<dbReference type="InterPro" id="IPR043129">
    <property type="entry name" value="ATPase_NBD"/>
</dbReference>
<dbReference type="Pfam" id="PF00480">
    <property type="entry name" value="ROK"/>
    <property type="match status" value="1"/>
</dbReference>
<dbReference type="Gene3D" id="3.30.420.40">
    <property type="match status" value="2"/>
</dbReference>
<dbReference type="RefSeq" id="WP_227577404.1">
    <property type="nucleotide sequence ID" value="NZ_CP101987.1"/>
</dbReference>
<sequence>MDVTTPGGEPVVLTRTRTTRTTSTGTAPARPGREGWSVGVDVGGTKVLAALLTADGAVAGTHRIPTVPGPDGLVAAVRTCVRTLAANHGLPLDALSGVGVGVPGVVDPATGSVEHAVNVGVERPFGLADAVGAALGGGVPVRVENDLNAAVLGAAHTVDAVPTPRDLAFLALGTGVAAGLLLDGTLRRGARRAAGEVGHLTLVPDGLPCGCGQRGCVEQYASGRALQAAWPSPDDRPAPLVLFADAAAGDVRAVAVRDRFAWAVAGAVRILVLTCDVDHVVLGGGVSGVGEPLLEAVRAELERETSGSSFLASLRLAERVHLAPRDVPVGAVGAALVGRGEVV</sequence>
<dbReference type="PANTHER" id="PTHR18964:SF169">
    <property type="entry name" value="N-ACETYLMANNOSAMINE KINASE"/>
    <property type="match status" value="1"/>
</dbReference>
<feature type="region of interest" description="Disordered" evidence="2">
    <location>
        <begin position="1"/>
        <end position="38"/>
    </location>
</feature>
<evidence type="ECO:0000313" key="4">
    <source>
        <dbReference type="Proteomes" id="UP001316384"/>
    </source>
</evidence>
<evidence type="ECO:0000313" key="3">
    <source>
        <dbReference type="EMBL" id="UUI73093.1"/>
    </source>
</evidence>
<proteinExistence type="inferred from homology"/>
<dbReference type="EMBL" id="CP101987">
    <property type="protein sequence ID" value="UUI73093.1"/>
    <property type="molecule type" value="Genomic_DNA"/>
</dbReference>
<dbReference type="InterPro" id="IPR000600">
    <property type="entry name" value="ROK"/>
</dbReference>
<accession>A0ABY5KTB3</accession>
<protein>
    <submittedName>
        <fullName evidence="3">ROK family protein</fullName>
    </submittedName>
</protein>
<evidence type="ECO:0000256" key="1">
    <source>
        <dbReference type="ARBA" id="ARBA00006479"/>
    </source>
</evidence>
<feature type="compositionally biased region" description="Low complexity" evidence="2">
    <location>
        <begin position="14"/>
        <end position="30"/>
    </location>
</feature>
<dbReference type="SUPFAM" id="SSF53067">
    <property type="entry name" value="Actin-like ATPase domain"/>
    <property type="match status" value="1"/>
</dbReference>
<name>A0ABY5KTB3_9CELL</name>